<sequence>MEIILKNDMEKLGHTGEVVNVAPGYARNYLIPRGIAIEATRGNIRQFESERAGWEKKAEKLRGDANSQKDALEALSLVFKRKVGEEGKLFGSVTSMDLEAELKVQSFEIDRKKIVLGDPIKSLGSYRVAVKLHPGVKAELKVSVEDDAPKKAPVEEPAEAVVEAEAPAVETAQEAEAAPAVETAPEEA</sequence>
<evidence type="ECO:0000256" key="1">
    <source>
        <dbReference type="ARBA" id="ARBA00010605"/>
    </source>
</evidence>
<evidence type="ECO:0000313" key="10">
    <source>
        <dbReference type="EMBL" id="VAW39273.1"/>
    </source>
</evidence>
<gene>
    <name evidence="10" type="ORF">MNBD_DELTA02-1072</name>
</gene>
<feature type="compositionally biased region" description="Basic and acidic residues" evidence="8">
    <location>
        <begin position="144"/>
        <end position="154"/>
    </location>
</feature>
<dbReference type="SUPFAM" id="SSF55653">
    <property type="entry name" value="Ribosomal protein L9 C-domain"/>
    <property type="match status" value="1"/>
</dbReference>
<evidence type="ECO:0000256" key="7">
    <source>
        <dbReference type="SAM" id="Coils"/>
    </source>
</evidence>
<dbReference type="PANTHER" id="PTHR21368">
    <property type="entry name" value="50S RIBOSOMAL PROTEIN L9"/>
    <property type="match status" value="1"/>
</dbReference>
<dbReference type="PROSITE" id="PS00651">
    <property type="entry name" value="RIBOSOMAL_L9"/>
    <property type="match status" value="1"/>
</dbReference>
<evidence type="ECO:0000256" key="3">
    <source>
        <dbReference type="ARBA" id="ARBA00022884"/>
    </source>
</evidence>
<dbReference type="InterPro" id="IPR036791">
    <property type="entry name" value="Ribosomal_bL9_C_sf"/>
</dbReference>
<comment type="similarity">
    <text evidence="1">Belongs to the bacterial ribosomal protein bL9 family.</text>
</comment>
<dbReference type="Gene3D" id="3.10.430.100">
    <property type="entry name" value="Ribosomal protein L9, C-terminal domain"/>
    <property type="match status" value="1"/>
</dbReference>
<evidence type="ECO:0000256" key="8">
    <source>
        <dbReference type="SAM" id="MobiDB-lite"/>
    </source>
</evidence>
<dbReference type="GO" id="GO:0005840">
    <property type="term" value="C:ribosome"/>
    <property type="evidence" value="ECO:0007669"/>
    <property type="project" value="UniProtKB-KW"/>
</dbReference>
<dbReference type="NCBIfam" id="TIGR00158">
    <property type="entry name" value="L9"/>
    <property type="match status" value="1"/>
</dbReference>
<evidence type="ECO:0000256" key="4">
    <source>
        <dbReference type="ARBA" id="ARBA00022980"/>
    </source>
</evidence>
<dbReference type="Pfam" id="PF01281">
    <property type="entry name" value="Ribosomal_L9_N"/>
    <property type="match status" value="1"/>
</dbReference>
<proteinExistence type="inferred from homology"/>
<dbReference type="Pfam" id="PF03948">
    <property type="entry name" value="Ribosomal_L9_C"/>
    <property type="match status" value="1"/>
</dbReference>
<dbReference type="EMBL" id="UOEZ01000085">
    <property type="protein sequence ID" value="VAW39273.1"/>
    <property type="molecule type" value="Genomic_DNA"/>
</dbReference>
<keyword evidence="7" id="KW-0175">Coiled coil</keyword>
<dbReference type="Gene3D" id="3.40.5.10">
    <property type="entry name" value="Ribosomal protein L9, N-terminal domain"/>
    <property type="match status" value="1"/>
</dbReference>
<dbReference type="GO" id="GO:1990904">
    <property type="term" value="C:ribonucleoprotein complex"/>
    <property type="evidence" value="ECO:0007669"/>
    <property type="project" value="UniProtKB-KW"/>
</dbReference>
<protein>
    <recommendedName>
        <fullName evidence="6">50S ribosomal protein L9</fullName>
    </recommendedName>
</protein>
<dbReference type="FunFam" id="3.40.5.10:FF:000003">
    <property type="entry name" value="50S ribosomal protein L9"/>
    <property type="match status" value="1"/>
</dbReference>
<keyword evidence="4 10" id="KW-0689">Ribosomal protein</keyword>
<keyword evidence="2" id="KW-0699">rRNA-binding</keyword>
<dbReference type="InterPro" id="IPR000244">
    <property type="entry name" value="Ribosomal_bL9"/>
</dbReference>
<name>A0A3B0VG40_9ZZZZ</name>
<dbReference type="InterPro" id="IPR020070">
    <property type="entry name" value="Ribosomal_bL9_N"/>
</dbReference>
<keyword evidence="5" id="KW-0687">Ribonucleoprotein</keyword>
<feature type="coiled-coil region" evidence="7">
    <location>
        <begin position="37"/>
        <end position="64"/>
    </location>
</feature>
<keyword evidence="3" id="KW-0694">RNA-binding</keyword>
<accession>A0A3B0VG40</accession>
<dbReference type="HAMAP" id="MF_00503">
    <property type="entry name" value="Ribosomal_bL9"/>
    <property type="match status" value="1"/>
</dbReference>
<feature type="compositionally biased region" description="Low complexity" evidence="8">
    <location>
        <begin position="159"/>
        <end position="188"/>
    </location>
</feature>
<dbReference type="InterPro" id="IPR020594">
    <property type="entry name" value="Ribosomal_bL9_bac/chp"/>
</dbReference>
<reference evidence="10" key="1">
    <citation type="submission" date="2018-06" db="EMBL/GenBank/DDBJ databases">
        <authorList>
            <person name="Zhirakovskaya E."/>
        </authorList>
    </citation>
    <scope>NUCLEOTIDE SEQUENCE</scope>
</reference>
<dbReference type="InterPro" id="IPR036935">
    <property type="entry name" value="Ribosomal_bL9_N_sf"/>
</dbReference>
<evidence type="ECO:0000259" key="9">
    <source>
        <dbReference type="PROSITE" id="PS00651"/>
    </source>
</evidence>
<dbReference type="AlphaFoldDB" id="A0A3B0VG40"/>
<dbReference type="InterPro" id="IPR020069">
    <property type="entry name" value="Ribosomal_bL9_C"/>
</dbReference>
<organism evidence="10">
    <name type="scientific">hydrothermal vent metagenome</name>
    <dbReference type="NCBI Taxonomy" id="652676"/>
    <lineage>
        <taxon>unclassified sequences</taxon>
        <taxon>metagenomes</taxon>
        <taxon>ecological metagenomes</taxon>
    </lineage>
</organism>
<dbReference type="GO" id="GO:0019843">
    <property type="term" value="F:rRNA binding"/>
    <property type="evidence" value="ECO:0007669"/>
    <property type="project" value="UniProtKB-KW"/>
</dbReference>
<dbReference type="GO" id="GO:0003735">
    <property type="term" value="F:structural constituent of ribosome"/>
    <property type="evidence" value="ECO:0007669"/>
    <property type="project" value="InterPro"/>
</dbReference>
<evidence type="ECO:0000256" key="2">
    <source>
        <dbReference type="ARBA" id="ARBA00022730"/>
    </source>
</evidence>
<evidence type="ECO:0000256" key="5">
    <source>
        <dbReference type="ARBA" id="ARBA00023274"/>
    </source>
</evidence>
<dbReference type="GO" id="GO:0006412">
    <property type="term" value="P:translation"/>
    <property type="evidence" value="ECO:0007669"/>
    <property type="project" value="InterPro"/>
</dbReference>
<evidence type="ECO:0000256" key="6">
    <source>
        <dbReference type="ARBA" id="ARBA00035456"/>
    </source>
</evidence>
<dbReference type="InterPro" id="IPR009027">
    <property type="entry name" value="Ribosomal_bL9/RNase_H1_N"/>
</dbReference>
<feature type="domain" description="Ribosomal protein L9" evidence="9">
    <location>
        <begin position="13"/>
        <end position="40"/>
    </location>
</feature>
<feature type="region of interest" description="Disordered" evidence="8">
    <location>
        <begin position="144"/>
        <end position="188"/>
    </location>
</feature>
<dbReference type="SUPFAM" id="SSF55658">
    <property type="entry name" value="L9 N-domain-like"/>
    <property type="match status" value="1"/>
</dbReference>